<proteinExistence type="predicted"/>
<gene>
    <name evidence="1" type="ORF">ACFSYS_14515</name>
</gene>
<name>A0ABW5X7A9_9FLAO</name>
<sequence>MQNAEEEDEDVATILEFEDKVDDLEADDIQKMAEKYLDENYILGILMPETDEIKE</sequence>
<evidence type="ECO:0000313" key="1">
    <source>
        <dbReference type="EMBL" id="MFD2834502.1"/>
    </source>
</evidence>
<dbReference type="EMBL" id="JBHUOJ010000032">
    <property type="protein sequence ID" value="MFD2834502.1"/>
    <property type="molecule type" value="Genomic_DNA"/>
</dbReference>
<accession>A0ABW5X7A9</accession>
<reference evidence="2" key="1">
    <citation type="journal article" date="2019" name="Int. J. Syst. Evol. Microbiol.">
        <title>The Global Catalogue of Microorganisms (GCM) 10K type strain sequencing project: providing services to taxonomists for standard genome sequencing and annotation.</title>
        <authorList>
            <consortium name="The Broad Institute Genomics Platform"/>
            <consortium name="The Broad Institute Genome Sequencing Center for Infectious Disease"/>
            <person name="Wu L."/>
            <person name="Ma J."/>
        </authorList>
    </citation>
    <scope>NUCLEOTIDE SEQUENCE [LARGE SCALE GENOMIC DNA]</scope>
    <source>
        <strain evidence="2">KCTC 52925</strain>
    </source>
</reference>
<comment type="caution">
    <text evidence="1">The sequence shown here is derived from an EMBL/GenBank/DDBJ whole genome shotgun (WGS) entry which is preliminary data.</text>
</comment>
<dbReference type="InterPro" id="IPR011249">
    <property type="entry name" value="Metalloenz_LuxS/M16"/>
</dbReference>
<dbReference type="RefSeq" id="WP_251738874.1">
    <property type="nucleotide sequence ID" value="NZ_JBHUOJ010000032.1"/>
</dbReference>
<dbReference type="Proteomes" id="UP001597438">
    <property type="component" value="Unassembled WGS sequence"/>
</dbReference>
<evidence type="ECO:0000313" key="2">
    <source>
        <dbReference type="Proteomes" id="UP001597438"/>
    </source>
</evidence>
<protein>
    <submittedName>
        <fullName evidence="1">Uncharacterized protein</fullName>
    </submittedName>
</protein>
<dbReference type="Gene3D" id="3.30.830.10">
    <property type="entry name" value="Metalloenzyme, LuxS/M16 peptidase-like"/>
    <property type="match status" value="1"/>
</dbReference>
<keyword evidence="2" id="KW-1185">Reference proteome</keyword>
<organism evidence="1 2">
    <name type="scientific">Christiangramia antarctica</name>
    <dbReference type="NCBI Taxonomy" id="2058158"/>
    <lineage>
        <taxon>Bacteria</taxon>
        <taxon>Pseudomonadati</taxon>
        <taxon>Bacteroidota</taxon>
        <taxon>Flavobacteriia</taxon>
        <taxon>Flavobacteriales</taxon>
        <taxon>Flavobacteriaceae</taxon>
        <taxon>Christiangramia</taxon>
    </lineage>
</organism>
<dbReference type="SUPFAM" id="SSF63411">
    <property type="entry name" value="LuxS/MPP-like metallohydrolase"/>
    <property type="match status" value="1"/>
</dbReference>